<dbReference type="KEGG" id="nli:G3M70_05160"/>
<dbReference type="AlphaFoldDB" id="A0A7T0BUY9"/>
<evidence type="ECO:0000313" key="1">
    <source>
        <dbReference type="EMBL" id="QPJ61311.1"/>
    </source>
</evidence>
<dbReference type="EMBL" id="CP048685">
    <property type="protein sequence ID" value="QPJ61311.1"/>
    <property type="molecule type" value="Genomic_DNA"/>
</dbReference>
<sequence length="342" mass="36090">MSLAAQSISVTLGNLLYDTHVSSISVDLGVLPAVNLAHCEFPLDVPVEAGPGDEATLELDIGDGATKILTGQVETVSRLFSGTRVTIADAGAKLAALRPSATYQSQTLRATITALADEAGVSIGRFALSAPTQFPNYVCHQQRTITEHIKELAQIGNSLAVVDEDGKLSILSRDPGPADTALRYGREFLEYEMRDAPVPSNRVMVGNGPAGAAADPNVFRHSTESLTGGGDDPSPNNLWEPKPALRTGDLVRQASTEINTRRNSRTKQLRANCWLVPTLRPGAVLEIQDLPGSLSKGPWLITDVTHSIDMISGSQTRFSGVYAGSDLAGLLSQAAGLIGGLL</sequence>
<reference evidence="1 2" key="1">
    <citation type="submission" date="2020-02" db="EMBL/GenBank/DDBJ databases">
        <title>Genomic and physiological characterization of two novel Nitrospinaceae genera.</title>
        <authorList>
            <person name="Mueller A.J."/>
            <person name="Jung M.-Y."/>
            <person name="Strachan C.R."/>
            <person name="Herbold C.W."/>
            <person name="Kirkegaard R.H."/>
            <person name="Daims H."/>
        </authorList>
    </citation>
    <scope>NUCLEOTIDE SEQUENCE [LARGE SCALE GENOMIC DNA]</scope>
    <source>
        <strain evidence="1">EB</strain>
    </source>
</reference>
<protein>
    <recommendedName>
        <fullName evidence="3">Phage protein D</fullName>
    </recommendedName>
</protein>
<evidence type="ECO:0000313" key="2">
    <source>
        <dbReference type="Proteomes" id="UP000594688"/>
    </source>
</evidence>
<accession>A0A7T0BUY9</accession>
<dbReference type="SUPFAM" id="SSF69279">
    <property type="entry name" value="Phage tail proteins"/>
    <property type="match status" value="1"/>
</dbReference>
<proteinExistence type="predicted"/>
<dbReference type="Gene3D" id="3.55.50.10">
    <property type="entry name" value="Baseplate protein-like domains"/>
    <property type="match status" value="1"/>
</dbReference>
<dbReference type="Gene3D" id="3.30.1920.10">
    <property type="entry name" value="Baseplate protein-like domains - 2 layer sandwich fold"/>
    <property type="match status" value="1"/>
</dbReference>
<organism evidence="1 2">
    <name type="scientific">Candidatus Nitronauta litoralis</name>
    <dbReference type="NCBI Taxonomy" id="2705533"/>
    <lineage>
        <taxon>Bacteria</taxon>
        <taxon>Pseudomonadati</taxon>
        <taxon>Nitrospinota/Tectimicrobiota group</taxon>
        <taxon>Nitrospinota</taxon>
        <taxon>Nitrospinia</taxon>
        <taxon>Nitrospinales</taxon>
        <taxon>Nitrospinaceae</taxon>
        <taxon>Candidatus Nitronauta</taxon>
    </lineage>
</organism>
<dbReference type="Proteomes" id="UP000594688">
    <property type="component" value="Chromosome"/>
</dbReference>
<dbReference type="InterPro" id="IPR023399">
    <property type="entry name" value="Baseplate-like_2-layer_sand"/>
</dbReference>
<dbReference type="Gene3D" id="2.30.300.10">
    <property type="entry name" value="Baseplate protein-like domain - beta roll fold"/>
    <property type="match status" value="1"/>
</dbReference>
<name>A0A7T0BUY9_9BACT</name>
<evidence type="ECO:0008006" key="3">
    <source>
        <dbReference type="Google" id="ProtNLM"/>
    </source>
</evidence>
<gene>
    <name evidence="1" type="ORF">G3M70_05160</name>
</gene>